<evidence type="ECO:0000256" key="6">
    <source>
        <dbReference type="ARBA" id="ARBA00022660"/>
    </source>
</evidence>
<dbReference type="GO" id="GO:0046872">
    <property type="term" value="F:metal ion binding"/>
    <property type="evidence" value="ECO:0007669"/>
    <property type="project" value="UniProtKB-KW"/>
</dbReference>
<comment type="subcellular location">
    <subcellularLocation>
        <location evidence="1">Mitochondrion inner membrane</location>
    </subcellularLocation>
</comment>
<dbReference type="Pfam" id="PF02167">
    <property type="entry name" value="Cytochrom_C1"/>
    <property type="match status" value="1"/>
</dbReference>
<organism evidence="20 21">
    <name type="scientific">Ogataea philodendri</name>
    <dbReference type="NCBI Taxonomy" id="1378263"/>
    <lineage>
        <taxon>Eukaryota</taxon>
        <taxon>Fungi</taxon>
        <taxon>Dikarya</taxon>
        <taxon>Ascomycota</taxon>
        <taxon>Saccharomycotina</taxon>
        <taxon>Pichiomycetes</taxon>
        <taxon>Pichiales</taxon>
        <taxon>Pichiaceae</taxon>
        <taxon>Ogataea</taxon>
    </lineage>
</organism>
<evidence type="ECO:0000313" key="20">
    <source>
        <dbReference type="EMBL" id="KAH3663809.1"/>
    </source>
</evidence>
<evidence type="ECO:0000256" key="13">
    <source>
        <dbReference type="ARBA" id="ARBA00023004"/>
    </source>
</evidence>
<dbReference type="PROSITE" id="PS51007">
    <property type="entry name" value="CYTC"/>
    <property type="match status" value="1"/>
</dbReference>
<gene>
    <name evidence="20" type="ORF">OGAPHI_005212</name>
</gene>
<dbReference type="Gene3D" id="1.20.5.100">
    <property type="entry name" value="Cytochrome c1, transmembrane anchor, C-terminal"/>
    <property type="match status" value="1"/>
</dbReference>
<dbReference type="SUPFAM" id="SSF46626">
    <property type="entry name" value="Cytochrome c"/>
    <property type="match status" value="1"/>
</dbReference>
<dbReference type="PANTHER" id="PTHR10266:SF3">
    <property type="entry name" value="CYTOCHROME C1, HEME PROTEIN, MITOCHONDRIAL"/>
    <property type="match status" value="1"/>
</dbReference>
<evidence type="ECO:0000256" key="1">
    <source>
        <dbReference type="ARBA" id="ARBA00004273"/>
    </source>
</evidence>
<dbReference type="SUPFAM" id="SSF81496">
    <property type="entry name" value="Cytochrome c1 subunit of cytochrome bc1 complex (Ubiquinol-cytochrome c reductase), transmembrane anchor"/>
    <property type="match status" value="1"/>
</dbReference>
<evidence type="ECO:0000256" key="14">
    <source>
        <dbReference type="ARBA" id="ARBA00023128"/>
    </source>
</evidence>
<feature type="region of interest" description="Disordered" evidence="18">
    <location>
        <begin position="279"/>
        <end position="303"/>
    </location>
</feature>
<dbReference type="FunFam" id="1.20.5.100:FF:000003">
    <property type="entry name" value="Cytochrome c1, heme protein, mitochondrial"/>
    <property type="match status" value="1"/>
</dbReference>
<feature type="binding site" description="covalent" evidence="17">
    <location>
        <position position="250"/>
    </location>
    <ligand>
        <name>heme c</name>
        <dbReference type="ChEBI" id="CHEBI:61717"/>
    </ligand>
</feature>
<keyword evidence="6" id="KW-0679">Respiratory chain</keyword>
<evidence type="ECO:0000256" key="4">
    <source>
        <dbReference type="ARBA" id="ARBA00022448"/>
    </source>
</evidence>
<keyword evidence="14" id="KW-0496">Mitochondrion</keyword>
<dbReference type="GO" id="GO:0020037">
    <property type="term" value="F:heme binding"/>
    <property type="evidence" value="ECO:0007669"/>
    <property type="project" value="InterPro"/>
</dbReference>
<keyword evidence="10" id="KW-1278">Translocase</keyword>
<evidence type="ECO:0000256" key="2">
    <source>
        <dbReference type="ARBA" id="ARBA00006488"/>
    </source>
</evidence>
<evidence type="ECO:0000256" key="10">
    <source>
        <dbReference type="ARBA" id="ARBA00022967"/>
    </source>
</evidence>
<dbReference type="EC" id="7.1.1.8" evidence="3"/>
<dbReference type="GO" id="GO:0005743">
    <property type="term" value="C:mitochondrial inner membrane"/>
    <property type="evidence" value="ECO:0007669"/>
    <property type="project" value="UniProtKB-SubCell"/>
</dbReference>
<feature type="binding site" description="covalent" evidence="17">
    <location>
        <position position="371"/>
    </location>
    <ligand>
        <name>heme c</name>
        <dbReference type="ChEBI" id="CHEBI:61717"/>
    </ligand>
</feature>
<evidence type="ECO:0000256" key="9">
    <source>
        <dbReference type="ARBA" id="ARBA00022792"/>
    </source>
</evidence>
<feature type="domain" description="Cytochrome c" evidence="19">
    <location>
        <begin position="234"/>
        <end position="387"/>
    </location>
</feature>
<evidence type="ECO:0000256" key="16">
    <source>
        <dbReference type="ARBA" id="ARBA00029351"/>
    </source>
</evidence>
<dbReference type="PANTHER" id="PTHR10266">
    <property type="entry name" value="CYTOCHROME C1"/>
    <property type="match status" value="1"/>
</dbReference>
<keyword evidence="9" id="KW-0999">Mitochondrion inner membrane</keyword>
<evidence type="ECO:0000259" key="19">
    <source>
        <dbReference type="PROSITE" id="PS51007"/>
    </source>
</evidence>
<keyword evidence="5 17" id="KW-0349">Heme</keyword>
<dbReference type="FunFam" id="1.10.760.10:FF:000002">
    <property type="entry name" value="Cytochrome c1, heme protein"/>
    <property type="match status" value="1"/>
</dbReference>
<dbReference type="PRINTS" id="PR00603">
    <property type="entry name" value="CYTOCHROMEC1"/>
</dbReference>
<protein>
    <recommendedName>
        <fullName evidence="3">quinol--cytochrome-c reductase</fullName>
        <ecNumber evidence="3">7.1.1.8</ecNumber>
    </recommendedName>
</protein>
<keyword evidence="7" id="KW-0812">Transmembrane</keyword>
<dbReference type="GO" id="GO:0006122">
    <property type="term" value="P:mitochondrial electron transport, ubiquinol to cytochrome c"/>
    <property type="evidence" value="ECO:0007669"/>
    <property type="project" value="TreeGrafter"/>
</dbReference>
<reference evidence="20" key="2">
    <citation type="submission" date="2021-01" db="EMBL/GenBank/DDBJ databases">
        <authorList>
            <person name="Schikora-Tamarit M.A."/>
        </authorList>
    </citation>
    <scope>NUCLEOTIDE SEQUENCE</scope>
    <source>
        <strain evidence="20">CBS6075</strain>
    </source>
</reference>
<evidence type="ECO:0000256" key="18">
    <source>
        <dbReference type="SAM" id="MobiDB-lite"/>
    </source>
</evidence>
<dbReference type="Gene3D" id="1.10.760.10">
    <property type="entry name" value="Cytochrome c-like domain"/>
    <property type="match status" value="1"/>
</dbReference>
<comment type="cofactor">
    <cofactor evidence="17">
        <name>heme c</name>
        <dbReference type="ChEBI" id="CHEBI:61717"/>
    </cofactor>
    <text evidence="17">Binds 1 heme c group covalently per subunit.</text>
</comment>
<comment type="catalytic activity">
    <reaction evidence="16">
        <text>a quinol + 2 Fe(III)-[cytochrome c](out) = a quinone + 2 Fe(II)-[cytochrome c](out) + 2 H(+)(out)</text>
        <dbReference type="Rhea" id="RHEA:11484"/>
        <dbReference type="Rhea" id="RHEA-COMP:10350"/>
        <dbReference type="Rhea" id="RHEA-COMP:14399"/>
        <dbReference type="ChEBI" id="CHEBI:15378"/>
        <dbReference type="ChEBI" id="CHEBI:24646"/>
        <dbReference type="ChEBI" id="CHEBI:29033"/>
        <dbReference type="ChEBI" id="CHEBI:29034"/>
        <dbReference type="ChEBI" id="CHEBI:132124"/>
        <dbReference type="EC" id="7.1.1.8"/>
    </reaction>
</comment>
<keyword evidence="8 17" id="KW-0479">Metal-binding</keyword>
<evidence type="ECO:0000256" key="12">
    <source>
        <dbReference type="ARBA" id="ARBA00022989"/>
    </source>
</evidence>
<keyword evidence="21" id="KW-1185">Reference proteome</keyword>
<evidence type="ECO:0000256" key="5">
    <source>
        <dbReference type="ARBA" id="ARBA00022617"/>
    </source>
</evidence>
<sequence>MAWWQGHVFKSRRVPCTQDDSSIVRIGLESVYDLGQLVVALACVVCVAVDVVCSEMSPLEPVHRAEISFSSVSQSQRVQVLSRPVSFPDLDALDGEFFRVGLSSDKPQKLVQNALEEHFLGGEQREGAVREREPQLWRRKQREGTGPPYIMYSKLGSSLRRPLRLRAFSTATTSVSPNTKKAVQGVVAAVGLGAGYVLYQDSQTAQAMTAAEHGLHAPEYGWSHNGMFETFDHASIRRGFQVYREVCAACHSLDRIAWRTLVGVSHTQNEVRAMCEEFEYDDEPDDQGNPKKRPGKLADHIPGPYANEQAARAANQGALPPDLSLIVKARHGACDYIFSLLTGYPDEPPAGVQLPPGSNYNPYFPGGSIAMGRVLFDDLVEYEDGTPATTSQMAKDVTTFLNWASEPEHDERKRLGIKAMIIVTSLYFLSVWVKKFKWTPIKHRKITFNPPKK</sequence>
<dbReference type="InterPro" id="IPR021157">
    <property type="entry name" value="Cyt_c1_TM_anchor_C"/>
</dbReference>
<evidence type="ECO:0000256" key="3">
    <source>
        <dbReference type="ARBA" id="ARBA00012951"/>
    </source>
</evidence>
<accession>A0A9P8P328</accession>
<reference evidence="20" key="1">
    <citation type="journal article" date="2021" name="Open Biol.">
        <title>Shared evolutionary footprints suggest mitochondrial oxidative damage underlies multiple complex I losses in fungi.</title>
        <authorList>
            <person name="Schikora-Tamarit M.A."/>
            <person name="Marcet-Houben M."/>
            <person name="Nosek J."/>
            <person name="Gabaldon T."/>
        </authorList>
    </citation>
    <scope>NUCLEOTIDE SEQUENCE</scope>
    <source>
        <strain evidence="20">CBS6075</strain>
    </source>
</reference>
<keyword evidence="15" id="KW-0472">Membrane</keyword>
<keyword evidence="13 17" id="KW-0408">Iron</keyword>
<dbReference type="OrthoDB" id="5925at2759"/>
<dbReference type="InterPro" id="IPR036909">
    <property type="entry name" value="Cyt_c-like_dom_sf"/>
</dbReference>
<dbReference type="Proteomes" id="UP000769157">
    <property type="component" value="Unassembled WGS sequence"/>
</dbReference>
<evidence type="ECO:0000256" key="15">
    <source>
        <dbReference type="ARBA" id="ARBA00023136"/>
    </source>
</evidence>
<dbReference type="GO" id="GO:0008121">
    <property type="term" value="F:quinol-cytochrome-c reductase activity"/>
    <property type="evidence" value="ECO:0007669"/>
    <property type="project" value="UniProtKB-EC"/>
</dbReference>
<dbReference type="RefSeq" id="XP_046060145.1">
    <property type="nucleotide sequence ID" value="XM_046206373.1"/>
</dbReference>
<keyword evidence="12" id="KW-1133">Transmembrane helix</keyword>
<dbReference type="AlphaFoldDB" id="A0A9P8P328"/>
<evidence type="ECO:0000256" key="11">
    <source>
        <dbReference type="ARBA" id="ARBA00022982"/>
    </source>
</evidence>
<evidence type="ECO:0000256" key="8">
    <source>
        <dbReference type="ARBA" id="ARBA00022723"/>
    </source>
</evidence>
<comment type="similarity">
    <text evidence="2">Belongs to the cytochrome c family.</text>
</comment>
<proteinExistence type="inferred from homology"/>
<keyword evidence="4" id="KW-0813">Transport</keyword>
<name>A0A9P8P328_9ASCO</name>
<evidence type="ECO:0000256" key="7">
    <source>
        <dbReference type="ARBA" id="ARBA00022692"/>
    </source>
</evidence>
<feature type="binding site" description="covalent" evidence="17">
    <location>
        <position position="251"/>
    </location>
    <ligand>
        <name>heme c</name>
        <dbReference type="ChEBI" id="CHEBI:61717"/>
    </ligand>
</feature>
<dbReference type="GeneID" id="70237176"/>
<feature type="binding site" description="covalent" evidence="17">
    <location>
        <position position="247"/>
    </location>
    <ligand>
        <name>heme c</name>
        <dbReference type="ChEBI" id="CHEBI:61717"/>
    </ligand>
</feature>
<comment type="caution">
    <text evidence="20">The sequence shown here is derived from an EMBL/GenBank/DDBJ whole genome shotgun (WGS) entry which is preliminary data.</text>
</comment>
<evidence type="ECO:0000313" key="21">
    <source>
        <dbReference type="Proteomes" id="UP000769157"/>
    </source>
</evidence>
<evidence type="ECO:0000256" key="17">
    <source>
        <dbReference type="PIRSR" id="PIRSR602326-1"/>
    </source>
</evidence>
<keyword evidence="11" id="KW-0249">Electron transport</keyword>
<dbReference type="InterPro" id="IPR002326">
    <property type="entry name" value="Cyt_c1"/>
</dbReference>
<dbReference type="EMBL" id="JAEUBE010000366">
    <property type="protein sequence ID" value="KAH3663809.1"/>
    <property type="molecule type" value="Genomic_DNA"/>
</dbReference>
<dbReference type="InterPro" id="IPR009056">
    <property type="entry name" value="Cyt_c-like_dom"/>
</dbReference>